<dbReference type="RefSeq" id="WP_145280440.1">
    <property type="nucleotide sequence ID" value="NZ_CP036291.1"/>
</dbReference>
<dbReference type="KEGG" id="pnd:Pla175_01970"/>
<dbReference type="EMBL" id="CP036291">
    <property type="protein sequence ID" value="QDU86844.1"/>
    <property type="molecule type" value="Genomic_DNA"/>
</dbReference>
<protein>
    <submittedName>
        <fullName evidence="1">Uncharacterized protein</fullName>
    </submittedName>
</protein>
<accession>A0A518D5U7</accession>
<proteinExistence type="predicted"/>
<dbReference type="Proteomes" id="UP000317429">
    <property type="component" value="Chromosome"/>
</dbReference>
<sequence>MKNPLRFSLANLLLLTAIVAMAIALWQNHQKLAPLQEELARLRAETGQLNIVDPELIHAIRVPTEDDQPSTYRVYLPEGRGYGLYYKANGIPPSGVPEQPPETLLAAGEYLVRVKLTRRTDPKTGEPTPYAVADFDVKPSAPGVNGGQGFMVSVGQDKNDWLVNKQTGETAFSWGGPGRVQTTADPDAPLVVYRARANEVKVLRRDAQGEPASWSSTAVEGDCDGFMIWIGAVGRER</sequence>
<reference evidence="1 2" key="1">
    <citation type="submission" date="2019-02" db="EMBL/GenBank/DDBJ databases">
        <title>Deep-cultivation of Planctomycetes and their phenomic and genomic characterization uncovers novel biology.</title>
        <authorList>
            <person name="Wiegand S."/>
            <person name="Jogler M."/>
            <person name="Boedeker C."/>
            <person name="Pinto D."/>
            <person name="Vollmers J."/>
            <person name="Rivas-Marin E."/>
            <person name="Kohn T."/>
            <person name="Peeters S.H."/>
            <person name="Heuer A."/>
            <person name="Rast P."/>
            <person name="Oberbeckmann S."/>
            <person name="Bunk B."/>
            <person name="Jeske O."/>
            <person name="Meyerdierks A."/>
            <person name="Storesund J.E."/>
            <person name="Kallscheuer N."/>
            <person name="Luecker S."/>
            <person name="Lage O.M."/>
            <person name="Pohl T."/>
            <person name="Merkel B.J."/>
            <person name="Hornburger P."/>
            <person name="Mueller R.-W."/>
            <person name="Bruemmer F."/>
            <person name="Labrenz M."/>
            <person name="Spormann A.M."/>
            <person name="Op den Camp H."/>
            <person name="Overmann J."/>
            <person name="Amann R."/>
            <person name="Jetten M.S.M."/>
            <person name="Mascher T."/>
            <person name="Medema M.H."/>
            <person name="Devos D.P."/>
            <person name="Kaster A.-K."/>
            <person name="Ovreas L."/>
            <person name="Rohde M."/>
            <person name="Galperin M.Y."/>
            <person name="Jogler C."/>
        </authorList>
    </citation>
    <scope>NUCLEOTIDE SEQUENCE [LARGE SCALE GENOMIC DNA]</scope>
    <source>
        <strain evidence="1 2">Pla175</strain>
    </source>
</reference>
<evidence type="ECO:0000313" key="1">
    <source>
        <dbReference type="EMBL" id="QDU86844.1"/>
    </source>
</evidence>
<organism evidence="1 2">
    <name type="scientific">Pirellulimonas nuda</name>
    <dbReference type="NCBI Taxonomy" id="2528009"/>
    <lineage>
        <taxon>Bacteria</taxon>
        <taxon>Pseudomonadati</taxon>
        <taxon>Planctomycetota</taxon>
        <taxon>Planctomycetia</taxon>
        <taxon>Pirellulales</taxon>
        <taxon>Lacipirellulaceae</taxon>
        <taxon>Pirellulimonas</taxon>
    </lineage>
</organism>
<dbReference type="AlphaFoldDB" id="A0A518D5U7"/>
<keyword evidence="2" id="KW-1185">Reference proteome</keyword>
<evidence type="ECO:0000313" key="2">
    <source>
        <dbReference type="Proteomes" id="UP000317429"/>
    </source>
</evidence>
<gene>
    <name evidence="1" type="ORF">Pla175_01970</name>
</gene>
<name>A0A518D5U7_9BACT</name>
<dbReference type="OrthoDB" id="283167at2"/>